<keyword evidence="8 15" id="KW-1133">Transmembrane helix</keyword>
<keyword evidence="11 15" id="KW-0472">Membrane</keyword>
<feature type="non-terminal residue" evidence="17">
    <location>
        <position position="1"/>
    </location>
</feature>
<evidence type="ECO:0000256" key="6">
    <source>
        <dbReference type="ARBA" id="ARBA00022692"/>
    </source>
</evidence>
<evidence type="ECO:0000256" key="5">
    <source>
        <dbReference type="ARBA" id="ARBA00022475"/>
    </source>
</evidence>
<dbReference type="SFLD" id="SFLDS00052">
    <property type="entry name" value="Ferric_Reductase_Domain"/>
    <property type="match status" value="1"/>
</dbReference>
<dbReference type="Pfam" id="PF01794">
    <property type="entry name" value="Ferric_reduct"/>
    <property type="match status" value="1"/>
</dbReference>
<accession>A0A4Q9PS74</accession>
<dbReference type="InterPro" id="IPR051410">
    <property type="entry name" value="Ferric/Cupric_Reductase"/>
</dbReference>
<evidence type="ECO:0000256" key="2">
    <source>
        <dbReference type="ARBA" id="ARBA00006278"/>
    </source>
</evidence>
<comment type="similarity">
    <text evidence="2">Belongs to the ferric reductase (FRE) family.</text>
</comment>
<protein>
    <recommendedName>
        <fullName evidence="3">ferric-chelate reductase (NADPH)</fullName>
        <ecNumber evidence="3">1.16.1.9</ecNumber>
    </recommendedName>
</protein>
<evidence type="ECO:0000256" key="3">
    <source>
        <dbReference type="ARBA" id="ARBA00012668"/>
    </source>
</evidence>
<keyword evidence="6 15" id="KW-0812">Transmembrane</keyword>
<name>A0A4Q9PS74_9APHY</name>
<dbReference type="InterPro" id="IPR013130">
    <property type="entry name" value="Fe3_Rdtase_TM_dom"/>
</dbReference>
<dbReference type="Pfam" id="PF08022">
    <property type="entry name" value="FAD_binding_8"/>
    <property type="match status" value="1"/>
</dbReference>
<evidence type="ECO:0000313" key="17">
    <source>
        <dbReference type="EMBL" id="TBU57262.1"/>
    </source>
</evidence>
<dbReference type="GO" id="GO:0052851">
    <property type="term" value="F:ferric-chelate reductase (NADPH) activity"/>
    <property type="evidence" value="ECO:0007669"/>
    <property type="project" value="UniProtKB-EC"/>
</dbReference>
<keyword evidence="4" id="KW-0813">Transport</keyword>
<evidence type="ECO:0000256" key="10">
    <source>
        <dbReference type="ARBA" id="ARBA00023065"/>
    </source>
</evidence>
<evidence type="ECO:0000256" key="14">
    <source>
        <dbReference type="SAM" id="MobiDB-lite"/>
    </source>
</evidence>
<dbReference type="InterPro" id="IPR013112">
    <property type="entry name" value="FAD-bd_8"/>
</dbReference>
<dbReference type="PROSITE" id="PS51384">
    <property type="entry name" value="FAD_FR"/>
    <property type="match status" value="1"/>
</dbReference>
<keyword evidence="7" id="KW-0249">Electron transport</keyword>
<evidence type="ECO:0000256" key="15">
    <source>
        <dbReference type="SAM" id="Phobius"/>
    </source>
</evidence>
<evidence type="ECO:0000256" key="4">
    <source>
        <dbReference type="ARBA" id="ARBA00022448"/>
    </source>
</evidence>
<dbReference type="InterPro" id="IPR039261">
    <property type="entry name" value="FNR_nucleotide-bd"/>
</dbReference>
<keyword evidence="10" id="KW-0406">Ion transport</keyword>
<feature type="transmembrane region" description="Helical" evidence="15">
    <location>
        <begin position="227"/>
        <end position="248"/>
    </location>
</feature>
<keyword evidence="5" id="KW-1003">Cell membrane</keyword>
<feature type="transmembrane region" description="Helical" evidence="15">
    <location>
        <begin position="255"/>
        <end position="272"/>
    </location>
</feature>
<dbReference type="InterPro" id="IPR017927">
    <property type="entry name" value="FAD-bd_FR_type"/>
</dbReference>
<dbReference type="PANTHER" id="PTHR32361">
    <property type="entry name" value="FERRIC/CUPRIC REDUCTASE TRANSMEMBRANE COMPONENT"/>
    <property type="match status" value="1"/>
</dbReference>
<feature type="transmembrane region" description="Helical" evidence="15">
    <location>
        <begin position="192"/>
        <end position="212"/>
    </location>
</feature>
<dbReference type="CDD" id="cd06186">
    <property type="entry name" value="NOX_Duox_like_FAD_NADP"/>
    <property type="match status" value="1"/>
</dbReference>
<dbReference type="InterPro" id="IPR013121">
    <property type="entry name" value="Fe_red_NAD-bd_6"/>
</dbReference>
<dbReference type="PANTHER" id="PTHR32361:SF9">
    <property type="entry name" value="FERRIC REDUCTASE TRANSMEMBRANE COMPONENT 3-RELATED"/>
    <property type="match status" value="1"/>
</dbReference>
<evidence type="ECO:0000259" key="16">
    <source>
        <dbReference type="PROSITE" id="PS51384"/>
    </source>
</evidence>
<dbReference type="EC" id="1.16.1.9" evidence="3"/>
<dbReference type="EMBL" id="ML145139">
    <property type="protein sequence ID" value="TBU57262.1"/>
    <property type="molecule type" value="Genomic_DNA"/>
</dbReference>
<keyword evidence="12" id="KW-0325">Glycoprotein</keyword>
<evidence type="ECO:0000313" key="18">
    <source>
        <dbReference type="Proteomes" id="UP000292082"/>
    </source>
</evidence>
<comment type="subcellular location">
    <subcellularLocation>
        <location evidence="1">Cell membrane</location>
        <topology evidence="1">Multi-pass membrane protein</topology>
    </subcellularLocation>
</comment>
<dbReference type="GO" id="GO:0005886">
    <property type="term" value="C:plasma membrane"/>
    <property type="evidence" value="ECO:0007669"/>
    <property type="project" value="UniProtKB-SubCell"/>
</dbReference>
<evidence type="ECO:0000256" key="7">
    <source>
        <dbReference type="ARBA" id="ARBA00022982"/>
    </source>
</evidence>
<dbReference type="Gene3D" id="3.40.50.80">
    <property type="entry name" value="Nucleotide-binding domain of ferredoxin-NADP reductase (FNR) module"/>
    <property type="match status" value="1"/>
</dbReference>
<feature type="domain" description="FAD-binding FR-type" evidence="16">
    <location>
        <begin position="290"/>
        <end position="414"/>
    </location>
</feature>
<feature type="region of interest" description="Disordered" evidence="14">
    <location>
        <begin position="64"/>
        <end position="83"/>
    </location>
</feature>
<evidence type="ECO:0000256" key="1">
    <source>
        <dbReference type="ARBA" id="ARBA00004651"/>
    </source>
</evidence>
<evidence type="ECO:0000256" key="11">
    <source>
        <dbReference type="ARBA" id="ARBA00023136"/>
    </source>
</evidence>
<dbReference type="InterPro" id="IPR017938">
    <property type="entry name" value="Riboflavin_synthase-like_b-brl"/>
</dbReference>
<feature type="transmembrane region" description="Helical" evidence="15">
    <location>
        <begin position="15"/>
        <end position="35"/>
    </location>
</feature>
<dbReference type="STRING" id="114155.A0A4Q9PS74"/>
<keyword evidence="9" id="KW-0560">Oxidoreductase</keyword>
<dbReference type="Proteomes" id="UP000292082">
    <property type="component" value="Unassembled WGS sequence"/>
</dbReference>
<dbReference type="AlphaFoldDB" id="A0A4Q9PS74"/>
<dbReference type="SUPFAM" id="SSF63380">
    <property type="entry name" value="Riboflavin synthase domain-like"/>
    <property type="match status" value="1"/>
</dbReference>
<dbReference type="GO" id="GO:0006879">
    <property type="term" value="P:intracellular iron ion homeostasis"/>
    <property type="evidence" value="ECO:0007669"/>
    <property type="project" value="TreeGrafter"/>
</dbReference>
<feature type="transmembrane region" description="Helical" evidence="15">
    <location>
        <begin position="122"/>
        <end position="143"/>
    </location>
</feature>
<organism evidence="17 18">
    <name type="scientific">Dichomitus squalens</name>
    <dbReference type="NCBI Taxonomy" id="114155"/>
    <lineage>
        <taxon>Eukaryota</taxon>
        <taxon>Fungi</taxon>
        <taxon>Dikarya</taxon>
        <taxon>Basidiomycota</taxon>
        <taxon>Agaricomycotina</taxon>
        <taxon>Agaricomycetes</taxon>
        <taxon>Polyporales</taxon>
        <taxon>Polyporaceae</taxon>
        <taxon>Dichomitus</taxon>
    </lineage>
</organism>
<keyword evidence="18" id="KW-1185">Reference proteome</keyword>
<evidence type="ECO:0000256" key="12">
    <source>
        <dbReference type="ARBA" id="ARBA00023180"/>
    </source>
</evidence>
<sequence>AIVRRAGPQDLDASVVFWADIVIICVAGAFFLFTLPRAVARFGPGGGWLDGHFFRSRRHVRNPRGTVSSENLTRDTHSGGITPSSAVSEKAVQVRNPLHMRAWQARFPGAMRILRYPMIGRIHTGGVAICALYFGLLLFAALYKSSIFKDPQRAGLVAASQIPIVYVLATKNNVLSVAWGTAYDKLNYHHRFAGRLLVLAANVHAIGYIYLWTREHRWLRTIAQPQYAWGLTALILLDILLLFSLAWFRQKFYNMFIFTHVIASIIFLVAVSLHMSQAVPYVIAGAVFYGVDRIVRLLKTRIATATVTTLPEMCMTELTIPSINGGWRAGQHVRVHILSTGMGFYGWLESHPYTIASAPTVAHGAPEGLVLLSKNCGRWTKALHAIAAANTKGVESGSHVKVLIQGPYGGPGYTLPHSFSGAMYVVGGSGISYGLAGVQEVLQYARAGSNTVRIIELVWSVHHPDCLTPLLPTFSSMLAQALALDIKLTISVFYTRAVTSDHEFKEYALSPGLALEPGRPPVNHLVHDVVGRTLHAISDRGERRGVFVGACGPGSLGDAVRNAVSDLDVKGQSNLVGGVELHEE</sequence>
<dbReference type="GO" id="GO:0015677">
    <property type="term" value="P:copper ion import"/>
    <property type="evidence" value="ECO:0007669"/>
    <property type="project" value="TreeGrafter"/>
</dbReference>
<feature type="transmembrane region" description="Helical" evidence="15">
    <location>
        <begin position="163"/>
        <end position="180"/>
    </location>
</feature>
<evidence type="ECO:0000256" key="8">
    <source>
        <dbReference type="ARBA" id="ARBA00022989"/>
    </source>
</evidence>
<evidence type="ECO:0000256" key="9">
    <source>
        <dbReference type="ARBA" id="ARBA00023002"/>
    </source>
</evidence>
<dbReference type="SFLD" id="SFLDG01168">
    <property type="entry name" value="Ferric_reductase_subgroup_(FRE"/>
    <property type="match status" value="1"/>
</dbReference>
<reference evidence="17 18" key="1">
    <citation type="submission" date="2019-01" db="EMBL/GenBank/DDBJ databases">
        <title>Draft genome sequences of three monokaryotic isolates of the white-rot basidiomycete fungus Dichomitus squalens.</title>
        <authorList>
            <consortium name="DOE Joint Genome Institute"/>
            <person name="Lopez S.C."/>
            <person name="Andreopoulos B."/>
            <person name="Pangilinan J."/>
            <person name="Lipzen A."/>
            <person name="Riley R."/>
            <person name="Ahrendt S."/>
            <person name="Ng V."/>
            <person name="Barry K."/>
            <person name="Daum C."/>
            <person name="Grigoriev I.V."/>
            <person name="Hilden K.S."/>
            <person name="Makela M.R."/>
            <person name="de Vries R.P."/>
        </authorList>
    </citation>
    <scope>NUCLEOTIDE SEQUENCE [LARGE SCALE GENOMIC DNA]</scope>
    <source>
        <strain evidence="17 18">CBS 464.89</strain>
    </source>
</reference>
<proteinExistence type="inferred from homology"/>
<gene>
    <name evidence="17" type="ORF">BD310DRAFT_1020677</name>
</gene>
<comment type="catalytic activity">
    <reaction evidence="13">
        <text>2 a Fe(II)-siderophore + NADP(+) + H(+) = 2 a Fe(III)-siderophore + NADPH</text>
        <dbReference type="Rhea" id="RHEA:28795"/>
        <dbReference type="Rhea" id="RHEA-COMP:11342"/>
        <dbReference type="Rhea" id="RHEA-COMP:11344"/>
        <dbReference type="ChEBI" id="CHEBI:15378"/>
        <dbReference type="ChEBI" id="CHEBI:29033"/>
        <dbReference type="ChEBI" id="CHEBI:29034"/>
        <dbReference type="ChEBI" id="CHEBI:57783"/>
        <dbReference type="ChEBI" id="CHEBI:58349"/>
        <dbReference type="EC" id="1.16.1.9"/>
    </reaction>
</comment>
<dbReference type="GO" id="GO:0006826">
    <property type="term" value="P:iron ion transport"/>
    <property type="evidence" value="ECO:0007669"/>
    <property type="project" value="TreeGrafter"/>
</dbReference>
<dbReference type="Pfam" id="PF08030">
    <property type="entry name" value="NAD_binding_6"/>
    <property type="match status" value="1"/>
</dbReference>
<evidence type="ECO:0000256" key="13">
    <source>
        <dbReference type="ARBA" id="ARBA00048483"/>
    </source>
</evidence>